<evidence type="ECO:0000256" key="6">
    <source>
        <dbReference type="SAM" id="MobiDB-lite"/>
    </source>
</evidence>
<keyword evidence="2" id="KW-0813">Transport</keyword>
<feature type="compositionally biased region" description="Basic and acidic residues" evidence="6">
    <location>
        <begin position="587"/>
        <end position="597"/>
    </location>
</feature>
<evidence type="ECO:0000313" key="10">
    <source>
        <dbReference type="Proteomes" id="UP001265746"/>
    </source>
</evidence>
<feature type="transmembrane region" description="Helical" evidence="7">
    <location>
        <begin position="143"/>
        <end position="164"/>
    </location>
</feature>
<evidence type="ECO:0000256" key="4">
    <source>
        <dbReference type="ARBA" id="ARBA00022989"/>
    </source>
</evidence>
<dbReference type="Pfam" id="PF07690">
    <property type="entry name" value="MFS_1"/>
    <property type="match status" value="2"/>
</dbReference>
<feature type="compositionally biased region" description="Acidic residues" evidence="6">
    <location>
        <begin position="544"/>
        <end position="556"/>
    </location>
</feature>
<dbReference type="PANTHER" id="PTHR23504:SF8">
    <property type="entry name" value="TRANSPORTER, PUTATIVE (AFU_ORTHOLOGUE AFUA_1G03730)-RELATED"/>
    <property type="match status" value="1"/>
</dbReference>
<evidence type="ECO:0000313" key="9">
    <source>
        <dbReference type="EMBL" id="KAK2596968.1"/>
    </source>
</evidence>
<feature type="transmembrane region" description="Helical" evidence="7">
    <location>
        <begin position="432"/>
        <end position="453"/>
    </location>
</feature>
<feature type="transmembrane region" description="Helical" evidence="7">
    <location>
        <begin position="473"/>
        <end position="492"/>
    </location>
</feature>
<keyword evidence="3 7" id="KW-0812">Transmembrane</keyword>
<dbReference type="InterPro" id="IPR036259">
    <property type="entry name" value="MFS_trans_sf"/>
</dbReference>
<feature type="transmembrane region" description="Helical" evidence="7">
    <location>
        <begin position="367"/>
        <end position="387"/>
    </location>
</feature>
<evidence type="ECO:0000256" key="7">
    <source>
        <dbReference type="SAM" id="Phobius"/>
    </source>
</evidence>
<dbReference type="EMBL" id="JAUJFL010000010">
    <property type="protein sequence ID" value="KAK2596968.1"/>
    <property type="molecule type" value="Genomic_DNA"/>
</dbReference>
<evidence type="ECO:0000259" key="8">
    <source>
        <dbReference type="PROSITE" id="PS50850"/>
    </source>
</evidence>
<feature type="transmembrane region" description="Helical" evidence="7">
    <location>
        <begin position="341"/>
        <end position="360"/>
    </location>
</feature>
<feature type="transmembrane region" description="Helical" evidence="7">
    <location>
        <begin position="12"/>
        <end position="31"/>
    </location>
</feature>
<accession>A0AAD9S1U4</accession>
<protein>
    <recommendedName>
        <fullName evidence="8">Major facilitator superfamily (MFS) profile domain-containing protein</fullName>
    </recommendedName>
</protein>
<feature type="transmembrane region" description="Helical" evidence="7">
    <location>
        <begin position="184"/>
        <end position="207"/>
    </location>
</feature>
<gene>
    <name evidence="9" type="ORF">N8I77_012846</name>
</gene>
<evidence type="ECO:0000256" key="2">
    <source>
        <dbReference type="ARBA" id="ARBA00022448"/>
    </source>
</evidence>
<keyword evidence="5 7" id="KW-0472">Membrane</keyword>
<dbReference type="GO" id="GO:0016020">
    <property type="term" value="C:membrane"/>
    <property type="evidence" value="ECO:0007669"/>
    <property type="project" value="UniProtKB-SubCell"/>
</dbReference>
<feature type="transmembrane region" description="Helical" evidence="7">
    <location>
        <begin position="51"/>
        <end position="71"/>
    </location>
</feature>
<evidence type="ECO:0000256" key="3">
    <source>
        <dbReference type="ARBA" id="ARBA00022692"/>
    </source>
</evidence>
<feature type="transmembrane region" description="Helical" evidence="7">
    <location>
        <begin position="83"/>
        <end position="105"/>
    </location>
</feature>
<dbReference type="SUPFAM" id="SSF103473">
    <property type="entry name" value="MFS general substrate transporter"/>
    <property type="match status" value="1"/>
</dbReference>
<proteinExistence type="predicted"/>
<dbReference type="AlphaFoldDB" id="A0AAD9S1U4"/>
<evidence type="ECO:0000256" key="5">
    <source>
        <dbReference type="ARBA" id="ARBA00023136"/>
    </source>
</evidence>
<feature type="region of interest" description="Disordered" evidence="6">
    <location>
        <begin position="535"/>
        <end position="597"/>
    </location>
</feature>
<dbReference type="PROSITE" id="PS50850">
    <property type="entry name" value="MFS"/>
    <property type="match status" value="1"/>
</dbReference>
<feature type="transmembrane region" description="Helical" evidence="7">
    <location>
        <begin position="291"/>
        <end position="312"/>
    </location>
</feature>
<dbReference type="PANTHER" id="PTHR23504">
    <property type="entry name" value="MAJOR FACILITATOR SUPERFAMILY DOMAIN-CONTAINING PROTEIN 10"/>
    <property type="match status" value="1"/>
</dbReference>
<name>A0AAD9S1U4_PHOAM</name>
<feature type="domain" description="Major facilitator superfamily (MFS) profile" evidence="8">
    <location>
        <begin position="12"/>
        <end position="496"/>
    </location>
</feature>
<comment type="subcellular location">
    <subcellularLocation>
        <location evidence="1">Membrane</location>
        <topology evidence="1">Multi-pass membrane protein</topology>
    </subcellularLocation>
</comment>
<organism evidence="9 10">
    <name type="scientific">Phomopsis amygdali</name>
    <name type="common">Fusicoccum amygdali</name>
    <dbReference type="NCBI Taxonomy" id="1214568"/>
    <lineage>
        <taxon>Eukaryota</taxon>
        <taxon>Fungi</taxon>
        <taxon>Dikarya</taxon>
        <taxon>Ascomycota</taxon>
        <taxon>Pezizomycotina</taxon>
        <taxon>Sordariomycetes</taxon>
        <taxon>Sordariomycetidae</taxon>
        <taxon>Diaporthales</taxon>
        <taxon>Diaporthaceae</taxon>
        <taxon>Diaporthe</taxon>
    </lineage>
</organism>
<sequence>MSSNGPKLPVKQLAILAVARFAEPLALTSVFPYLPEMIKSFGVQDNNVARWAGLVGSTFSISQSAFAVPWGRLSDKIGRKPTIITGLVSTMICFIIWGTASSLAMAVCVRFVMGAGNGNVGIIRTMVAEMVPQKELQPRAFSLMPLVWSIGSVFGPSFGGFFARPAEQYPGLFGDSWLFNKYPFLLPNLVACAFFFISVVVAVLFLHETLETKRHERDWGLILGEKISQPFRTRPRHKHQRQHQRHHRPSFVDAEASAPLLPKSGVVLKKKSIAPPPTMKEIFTPQVTMNIIAYTVLALHSVAFDQVLPVFLNYPRQVPDSENTHLPFHFSGGFGLNSNKIGTIFTIYGLACGVIQFFLFPPVCSRYGALTCFKAGTVLFPIVYVLIPYTALIQDASLQFAALMFLLLIKGFAVIVGFPCITILLTNSAPSVRILGTLNGFATTFSGLGRAVGPTMTGATFSWGVKRGYVIPAWWLLAAVAVLQAIPAWLIVEGEGPSREEDTDDESALLDEAGDVDDQPANRAIIAGDATDLVGTREDAVIPDPDDEDDEDDEDLPPLTRVNSRASKGSAGYGTMNGSAPGTRLRRVSETGKDLGT</sequence>
<feature type="transmembrane region" description="Helical" evidence="7">
    <location>
        <begin position="399"/>
        <end position="425"/>
    </location>
</feature>
<dbReference type="GO" id="GO:0022857">
    <property type="term" value="F:transmembrane transporter activity"/>
    <property type="evidence" value="ECO:0007669"/>
    <property type="project" value="InterPro"/>
</dbReference>
<reference evidence="9" key="1">
    <citation type="submission" date="2023-06" db="EMBL/GenBank/DDBJ databases">
        <authorList>
            <person name="Noh H."/>
        </authorList>
    </citation>
    <scope>NUCLEOTIDE SEQUENCE</scope>
    <source>
        <strain evidence="9">DUCC20226</strain>
    </source>
</reference>
<dbReference type="CDD" id="cd17330">
    <property type="entry name" value="MFS_SLC46_TetA_like"/>
    <property type="match status" value="1"/>
</dbReference>
<evidence type="ECO:0000256" key="1">
    <source>
        <dbReference type="ARBA" id="ARBA00004141"/>
    </source>
</evidence>
<dbReference type="Gene3D" id="1.20.1250.20">
    <property type="entry name" value="MFS general substrate transporter like domains"/>
    <property type="match status" value="1"/>
</dbReference>
<dbReference type="InterPro" id="IPR011701">
    <property type="entry name" value="MFS"/>
</dbReference>
<keyword evidence="10" id="KW-1185">Reference proteome</keyword>
<comment type="caution">
    <text evidence="9">The sequence shown here is derived from an EMBL/GenBank/DDBJ whole genome shotgun (WGS) entry which is preliminary data.</text>
</comment>
<dbReference type="Proteomes" id="UP001265746">
    <property type="component" value="Unassembled WGS sequence"/>
</dbReference>
<keyword evidence="4 7" id="KW-1133">Transmembrane helix</keyword>
<dbReference type="InterPro" id="IPR020846">
    <property type="entry name" value="MFS_dom"/>
</dbReference>